<keyword evidence="8 10" id="KW-1133">Transmembrane helix</keyword>
<dbReference type="Proteomes" id="UP000753961">
    <property type="component" value="Unassembled WGS sequence"/>
</dbReference>
<dbReference type="GO" id="GO:0055085">
    <property type="term" value="P:transmembrane transport"/>
    <property type="evidence" value="ECO:0007669"/>
    <property type="project" value="InterPro"/>
</dbReference>
<dbReference type="Gene3D" id="3.30.1150.10">
    <property type="match status" value="1"/>
</dbReference>
<gene>
    <name evidence="12" type="ORF">KUV50_00730</name>
</gene>
<dbReference type="PANTHER" id="PTHR33446">
    <property type="entry name" value="PROTEIN TONB-RELATED"/>
    <property type="match status" value="1"/>
</dbReference>
<evidence type="ECO:0000256" key="3">
    <source>
        <dbReference type="ARBA" id="ARBA00022448"/>
    </source>
</evidence>
<comment type="caution">
    <text evidence="12">The sequence shown here is derived from an EMBL/GenBank/DDBJ whole genome shotgun (WGS) entry which is preliminary data.</text>
</comment>
<dbReference type="NCBIfam" id="TIGR01352">
    <property type="entry name" value="tonB_Cterm"/>
    <property type="match status" value="1"/>
</dbReference>
<dbReference type="InterPro" id="IPR006260">
    <property type="entry name" value="TonB/TolA_C"/>
</dbReference>
<evidence type="ECO:0000256" key="5">
    <source>
        <dbReference type="ARBA" id="ARBA00022519"/>
    </source>
</evidence>
<keyword evidence="7" id="KW-0653">Protein transport</keyword>
<dbReference type="Pfam" id="PF03544">
    <property type="entry name" value="TonB_C"/>
    <property type="match status" value="1"/>
</dbReference>
<protein>
    <submittedName>
        <fullName evidence="12">TonB family protein</fullName>
    </submittedName>
</protein>
<keyword evidence="13" id="KW-1185">Reference proteome</keyword>
<dbReference type="InterPro" id="IPR051045">
    <property type="entry name" value="TonB-dependent_transducer"/>
</dbReference>
<dbReference type="AlphaFoldDB" id="A0A953L8K1"/>
<dbReference type="Pfam" id="PF18962">
    <property type="entry name" value="Por_Secre_tail"/>
    <property type="match status" value="1"/>
</dbReference>
<dbReference type="GO" id="GO:0015031">
    <property type="term" value="P:protein transport"/>
    <property type="evidence" value="ECO:0007669"/>
    <property type="project" value="UniProtKB-KW"/>
</dbReference>
<proteinExistence type="inferred from homology"/>
<dbReference type="InterPro" id="IPR037682">
    <property type="entry name" value="TonB_C"/>
</dbReference>
<evidence type="ECO:0000256" key="4">
    <source>
        <dbReference type="ARBA" id="ARBA00022475"/>
    </source>
</evidence>
<keyword evidence="5" id="KW-0997">Cell inner membrane</keyword>
<reference evidence="12" key="1">
    <citation type="submission" date="2021-06" db="EMBL/GenBank/DDBJ databases">
        <title>44 bacteria genomes isolated from Dapeng, Shenzhen.</title>
        <authorList>
            <person name="Zheng W."/>
            <person name="Yu S."/>
            <person name="Huang Y."/>
        </authorList>
    </citation>
    <scope>NUCLEOTIDE SEQUENCE</scope>
    <source>
        <strain evidence="12">DP5N28-2</strain>
    </source>
</reference>
<dbReference type="EMBL" id="JAHVHU010000002">
    <property type="protein sequence ID" value="MBY5956638.1"/>
    <property type="molecule type" value="Genomic_DNA"/>
</dbReference>
<evidence type="ECO:0000256" key="6">
    <source>
        <dbReference type="ARBA" id="ARBA00022692"/>
    </source>
</evidence>
<evidence type="ECO:0000256" key="9">
    <source>
        <dbReference type="ARBA" id="ARBA00023136"/>
    </source>
</evidence>
<keyword evidence="4" id="KW-1003">Cell membrane</keyword>
<evidence type="ECO:0000313" key="12">
    <source>
        <dbReference type="EMBL" id="MBY5956638.1"/>
    </source>
</evidence>
<evidence type="ECO:0000256" key="10">
    <source>
        <dbReference type="SAM" id="Phobius"/>
    </source>
</evidence>
<evidence type="ECO:0000256" key="8">
    <source>
        <dbReference type="ARBA" id="ARBA00022989"/>
    </source>
</evidence>
<dbReference type="GO" id="GO:0031992">
    <property type="term" value="F:energy transducer activity"/>
    <property type="evidence" value="ECO:0007669"/>
    <property type="project" value="TreeGrafter"/>
</dbReference>
<dbReference type="GO" id="GO:0098797">
    <property type="term" value="C:plasma membrane protein complex"/>
    <property type="evidence" value="ECO:0007669"/>
    <property type="project" value="TreeGrafter"/>
</dbReference>
<accession>A0A953L8K1</accession>
<dbReference type="InterPro" id="IPR026444">
    <property type="entry name" value="Secre_tail"/>
</dbReference>
<sequence>MASPLANPFFNSQLKNRFIMMTKKPSTRHSILKYLIMIPLVGLAILLFSYTDQGKAMLSAPLLQQDTLMPPPPPAPPLPGIGEEIMLGEDKYVVSTSDLLYVDGQRIGTLTDELIDTYAANGPWVFEVFTPEAAKARIDPGIDGYVYSIRKRAPGLDQVNKTYNPAGRQEGEIFRVVEEMPRFPGCEGMEGTSREIKSCADRKMLEFLYSNIRYPAIARDNGVEGNVVLSFIVEKDGSISNPKVIRDPGAGLGDEALRIVDMMAELPEKWTPGVQRGRNVRVQFILPVKFQLKSKKEEGSKSGRPLFVLDDEVLGTVDIEELNESISPEDIESVNVLKGESAIKKYGEKGRDGVVEITTKWRHANTSVQLKVANIRIYPVPAQDLLNVEGVVTQDGAYELEVRDLKGSAVRSHAINVQDGMIKTQLMVNGLATGPYVLMIVHNGKVFSKAFVKQ</sequence>
<evidence type="ECO:0000313" key="13">
    <source>
        <dbReference type="Proteomes" id="UP000753961"/>
    </source>
</evidence>
<dbReference type="PANTHER" id="PTHR33446:SF2">
    <property type="entry name" value="PROTEIN TONB"/>
    <property type="match status" value="1"/>
</dbReference>
<evidence type="ECO:0000256" key="1">
    <source>
        <dbReference type="ARBA" id="ARBA00004383"/>
    </source>
</evidence>
<keyword evidence="6 10" id="KW-0812">Transmembrane</keyword>
<evidence type="ECO:0000256" key="2">
    <source>
        <dbReference type="ARBA" id="ARBA00006555"/>
    </source>
</evidence>
<dbReference type="SUPFAM" id="SSF74653">
    <property type="entry name" value="TolA/TonB C-terminal domain"/>
    <property type="match status" value="1"/>
</dbReference>
<comment type="subcellular location">
    <subcellularLocation>
        <location evidence="1">Cell inner membrane</location>
        <topology evidence="1">Single-pass membrane protein</topology>
        <orientation evidence="1">Periplasmic side</orientation>
    </subcellularLocation>
</comment>
<evidence type="ECO:0000259" key="11">
    <source>
        <dbReference type="PROSITE" id="PS52015"/>
    </source>
</evidence>
<dbReference type="PROSITE" id="PS52015">
    <property type="entry name" value="TONB_CTD"/>
    <property type="match status" value="1"/>
</dbReference>
<feature type="domain" description="TonB C-terminal" evidence="11">
    <location>
        <begin position="199"/>
        <end position="299"/>
    </location>
</feature>
<feature type="transmembrane region" description="Helical" evidence="10">
    <location>
        <begin position="31"/>
        <end position="50"/>
    </location>
</feature>
<name>A0A953L8K1_9BACT</name>
<keyword evidence="9 10" id="KW-0472">Membrane</keyword>
<organism evidence="12 13">
    <name type="scientific">Membranihabitans marinus</name>
    <dbReference type="NCBI Taxonomy" id="1227546"/>
    <lineage>
        <taxon>Bacteria</taxon>
        <taxon>Pseudomonadati</taxon>
        <taxon>Bacteroidota</taxon>
        <taxon>Saprospiria</taxon>
        <taxon>Saprospirales</taxon>
        <taxon>Saprospiraceae</taxon>
        <taxon>Membranihabitans</taxon>
    </lineage>
</organism>
<keyword evidence="3" id="KW-0813">Transport</keyword>
<evidence type="ECO:0000256" key="7">
    <source>
        <dbReference type="ARBA" id="ARBA00022927"/>
    </source>
</evidence>
<comment type="similarity">
    <text evidence="2">Belongs to the TonB family.</text>
</comment>